<dbReference type="Proteomes" id="UP000006695">
    <property type="component" value="Chromosome"/>
</dbReference>
<keyword evidence="3" id="KW-0813">Transport</keyword>
<gene>
    <name evidence="6" type="ordered locus">Gura_3038</name>
</gene>
<dbReference type="PANTHER" id="PTHR21294:SF8">
    <property type="entry name" value="ELECTRON TRANSFER FLAVOPROTEIN SUBUNIT BETA"/>
    <property type="match status" value="1"/>
</dbReference>
<dbReference type="STRING" id="351605.Gura_3038"/>
<reference evidence="6 7" key="1">
    <citation type="submission" date="2007-05" db="EMBL/GenBank/DDBJ databases">
        <title>Complete sequence of Geobacter uraniireducens Rf4.</title>
        <authorList>
            <consortium name="US DOE Joint Genome Institute"/>
            <person name="Copeland A."/>
            <person name="Lucas S."/>
            <person name="Lapidus A."/>
            <person name="Barry K."/>
            <person name="Detter J.C."/>
            <person name="Glavina del Rio T."/>
            <person name="Hammon N."/>
            <person name="Israni S."/>
            <person name="Dalin E."/>
            <person name="Tice H."/>
            <person name="Pitluck S."/>
            <person name="Chertkov O."/>
            <person name="Brettin T."/>
            <person name="Bruce D."/>
            <person name="Han C."/>
            <person name="Schmutz J."/>
            <person name="Larimer F."/>
            <person name="Land M."/>
            <person name="Hauser L."/>
            <person name="Kyrpides N."/>
            <person name="Mikhailova N."/>
            <person name="Shelobolina E."/>
            <person name="Aklujkar M."/>
            <person name="Lovley D."/>
            <person name="Richardson P."/>
        </authorList>
    </citation>
    <scope>NUCLEOTIDE SEQUENCE [LARGE SCALE GENOMIC DNA]</scope>
    <source>
        <strain evidence="6 7">Rf4</strain>
    </source>
</reference>
<dbReference type="InterPro" id="IPR014730">
    <property type="entry name" value="ETF_a/b_N"/>
</dbReference>
<dbReference type="SMART" id="SM00893">
    <property type="entry name" value="ETF"/>
    <property type="match status" value="1"/>
</dbReference>
<keyword evidence="4" id="KW-0249">Electron transport</keyword>
<evidence type="ECO:0000256" key="1">
    <source>
        <dbReference type="ARBA" id="ARBA00007557"/>
    </source>
</evidence>
<evidence type="ECO:0000259" key="5">
    <source>
        <dbReference type="SMART" id="SM00893"/>
    </source>
</evidence>
<dbReference type="InterPro" id="IPR033948">
    <property type="entry name" value="ETF_beta_N"/>
</dbReference>
<dbReference type="PANTHER" id="PTHR21294">
    <property type="entry name" value="ELECTRON TRANSFER FLAVOPROTEIN BETA-SUBUNIT"/>
    <property type="match status" value="1"/>
</dbReference>
<dbReference type="HOGENOM" id="CLU_060196_1_0_7"/>
<comment type="similarity">
    <text evidence="1">Belongs to the ETF beta-subunit/FixA family.</text>
</comment>
<dbReference type="EMBL" id="CP000698">
    <property type="protein sequence ID" value="ABQ27210.1"/>
    <property type="molecule type" value="Genomic_DNA"/>
</dbReference>
<dbReference type="PIRSF" id="PIRSF000090">
    <property type="entry name" value="Beta-ETF"/>
    <property type="match status" value="1"/>
</dbReference>
<proteinExistence type="inferred from homology"/>
<evidence type="ECO:0000256" key="4">
    <source>
        <dbReference type="ARBA" id="ARBA00022982"/>
    </source>
</evidence>
<keyword evidence="7" id="KW-1185">Reference proteome</keyword>
<accession>A5G5Z2</accession>
<dbReference type="GO" id="GO:0009055">
    <property type="term" value="F:electron transfer activity"/>
    <property type="evidence" value="ECO:0007669"/>
    <property type="project" value="InterPro"/>
</dbReference>
<evidence type="ECO:0000313" key="7">
    <source>
        <dbReference type="Proteomes" id="UP000006695"/>
    </source>
</evidence>
<dbReference type="Pfam" id="PF01012">
    <property type="entry name" value="ETF"/>
    <property type="match status" value="1"/>
</dbReference>
<feature type="domain" description="Electron transfer flavoprotein alpha/beta-subunit N-terminal" evidence="5">
    <location>
        <begin position="51"/>
        <end position="243"/>
    </location>
</feature>
<organism evidence="6 7">
    <name type="scientific">Geotalea uraniireducens (strain Rf4)</name>
    <name type="common">Geobacter uraniireducens</name>
    <dbReference type="NCBI Taxonomy" id="351605"/>
    <lineage>
        <taxon>Bacteria</taxon>
        <taxon>Pseudomonadati</taxon>
        <taxon>Thermodesulfobacteriota</taxon>
        <taxon>Desulfuromonadia</taxon>
        <taxon>Geobacterales</taxon>
        <taxon>Geobacteraceae</taxon>
        <taxon>Geotalea</taxon>
    </lineage>
</organism>
<dbReference type="InterPro" id="IPR012255">
    <property type="entry name" value="ETF_b"/>
</dbReference>
<dbReference type="AlphaFoldDB" id="A5G5Z2"/>
<dbReference type="SUPFAM" id="SSF52402">
    <property type="entry name" value="Adenine nucleotide alpha hydrolases-like"/>
    <property type="match status" value="1"/>
</dbReference>
<dbReference type="CDD" id="cd01714">
    <property type="entry name" value="ETF_beta"/>
    <property type="match status" value="1"/>
</dbReference>
<evidence type="ECO:0000256" key="2">
    <source>
        <dbReference type="ARBA" id="ARBA00016797"/>
    </source>
</evidence>
<dbReference type="Gene3D" id="3.40.50.620">
    <property type="entry name" value="HUPs"/>
    <property type="match status" value="1"/>
</dbReference>
<dbReference type="KEGG" id="gur:Gura_3038"/>
<evidence type="ECO:0000313" key="6">
    <source>
        <dbReference type="EMBL" id="ABQ27210.1"/>
    </source>
</evidence>
<evidence type="ECO:0000256" key="3">
    <source>
        <dbReference type="ARBA" id="ARBA00022448"/>
    </source>
</evidence>
<protein>
    <recommendedName>
        <fullName evidence="2">Electron transfer flavoprotein subunit beta</fullName>
    </recommendedName>
</protein>
<sequence>MGGEWAGSGRGVGGEWAGRPRPYESEVHMNILVCIKQVPDMESRFKINSEGVWYDEADLAYRMNEYDEYAVEQAVRLKEQLGGEPVITVLSIGPDRVVEALKKALAMGCDRGVHVRDNHHYRKDPWQMASIIAAYAKDQGFDLIFTGMQSQDRGSAQVGVTVAELLGYACATTLVGFAFDNGVVTAKRELEGGTKGVVKLRLPALVTCQLGLNIPRYPTLPNIMKAKKKEILALPVADLLKEEGLVTTERMYPPAKKGGGIVLEGDVGDLADRLIGILKEKTAVLR</sequence>
<dbReference type="InterPro" id="IPR014729">
    <property type="entry name" value="Rossmann-like_a/b/a_fold"/>
</dbReference>
<name>A5G5Z2_GEOUR</name>